<evidence type="ECO:0000313" key="3">
    <source>
        <dbReference type="Proteomes" id="UP000596827"/>
    </source>
</evidence>
<dbReference type="Proteomes" id="UP000596827">
    <property type="component" value="Unassembled WGS sequence"/>
</dbReference>
<sequence length="327" mass="34855">MKDRPSVVIVSPATAAANNGNWRTAARWATLLADSCKARVVQAWPDADAARDTVMLALHARRSAAAVKAWHASRGSRGLAVVLTGTDLYGDLPNDFASLASIEAASQLVVLQEDGLRVLPQPFRAKARVIYQSTPALPVLPKPVGQLTAVMVGHLREVKSPGTFFDAARLLRGEPGIQLRHIGAAEEPAWAGRAHATERECPGYRWLGALPHERTREEIRAAHVLVHPSAAEGGAHVVMEAVCSGTPVIASRVSGNVGMLGEDYDGYFEHGDAAALARLLRLCHAEDPSTGTLARLGAQCARRAALFAPEAEQAALLRLVQDLEIPP</sequence>
<dbReference type="EMBL" id="JACORU010000001">
    <property type="protein sequence ID" value="MBC5764002.1"/>
    <property type="molecule type" value="Genomic_DNA"/>
</dbReference>
<name>A0A923S4C8_9BURK</name>
<dbReference type="CDD" id="cd03801">
    <property type="entry name" value="GT4_PimA-like"/>
    <property type="match status" value="1"/>
</dbReference>
<gene>
    <name evidence="2" type="ORF">H8R02_06040</name>
</gene>
<organism evidence="2 3">
    <name type="scientific">Ramlibacter albus</name>
    <dbReference type="NCBI Taxonomy" id="2079448"/>
    <lineage>
        <taxon>Bacteria</taxon>
        <taxon>Pseudomonadati</taxon>
        <taxon>Pseudomonadota</taxon>
        <taxon>Betaproteobacteria</taxon>
        <taxon>Burkholderiales</taxon>
        <taxon>Comamonadaceae</taxon>
        <taxon>Ramlibacter</taxon>
    </lineage>
</organism>
<evidence type="ECO:0000259" key="1">
    <source>
        <dbReference type="Pfam" id="PF00534"/>
    </source>
</evidence>
<dbReference type="InterPro" id="IPR001296">
    <property type="entry name" value="Glyco_trans_1"/>
</dbReference>
<dbReference type="AlphaFoldDB" id="A0A923S4C8"/>
<dbReference type="Gene3D" id="3.40.50.2000">
    <property type="entry name" value="Glycogen Phosphorylase B"/>
    <property type="match status" value="1"/>
</dbReference>
<dbReference type="Pfam" id="PF00534">
    <property type="entry name" value="Glycos_transf_1"/>
    <property type="match status" value="1"/>
</dbReference>
<feature type="domain" description="Glycosyl transferase family 1" evidence="1">
    <location>
        <begin position="140"/>
        <end position="281"/>
    </location>
</feature>
<dbReference type="PANTHER" id="PTHR46401">
    <property type="entry name" value="GLYCOSYLTRANSFERASE WBBK-RELATED"/>
    <property type="match status" value="1"/>
</dbReference>
<evidence type="ECO:0000313" key="2">
    <source>
        <dbReference type="EMBL" id="MBC5764002.1"/>
    </source>
</evidence>
<dbReference type="GO" id="GO:0016757">
    <property type="term" value="F:glycosyltransferase activity"/>
    <property type="evidence" value="ECO:0007669"/>
    <property type="project" value="InterPro"/>
</dbReference>
<reference evidence="2" key="1">
    <citation type="submission" date="2020-08" db="EMBL/GenBank/DDBJ databases">
        <title>Ramlibacter sp. GTP1 16S ribosomal RNA gene genome sequencing and assembly.</title>
        <authorList>
            <person name="Kang M."/>
        </authorList>
    </citation>
    <scope>NUCLEOTIDE SEQUENCE</scope>
    <source>
        <strain evidence="2">GTP1</strain>
    </source>
</reference>
<dbReference type="PANTHER" id="PTHR46401:SF8">
    <property type="entry name" value="BLL6006 PROTEIN"/>
    <property type="match status" value="1"/>
</dbReference>
<accession>A0A923S4C8</accession>
<dbReference type="SUPFAM" id="SSF53756">
    <property type="entry name" value="UDP-Glycosyltransferase/glycogen phosphorylase"/>
    <property type="match status" value="1"/>
</dbReference>
<keyword evidence="3" id="KW-1185">Reference proteome</keyword>
<dbReference type="NCBIfam" id="TIGR04348">
    <property type="entry name" value="selenoneine biosynthesis selenosugar synthase SenB"/>
    <property type="match status" value="1"/>
</dbReference>
<protein>
    <submittedName>
        <fullName evidence="2">TIGR04348 family glycosyltransferase</fullName>
    </submittedName>
</protein>
<dbReference type="InterPro" id="IPR027627">
    <property type="entry name" value="Glycosyltransferase_put"/>
</dbReference>
<proteinExistence type="predicted"/>
<comment type="caution">
    <text evidence="2">The sequence shown here is derived from an EMBL/GenBank/DDBJ whole genome shotgun (WGS) entry which is preliminary data.</text>
</comment>
<dbReference type="RefSeq" id="WP_187080410.1">
    <property type="nucleotide sequence ID" value="NZ_JACORU010000001.1"/>
</dbReference>